<proteinExistence type="predicted"/>
<dbReference type="Proteomes" id="UP000015106">
    <property type="component" value="Chromosome 1"/>
</dbReference>
<dbReference type="EnsemblPlants" id="TuG1812G0100000862.01.T02">
    <property type="protein sequence ID" value="TuG1812G0100000862.01.T02.cds395977"/>
    <property type="gene ID" value="TuG1812G0100000862.01"/>
</dbReference>
<evidence type="ECO:0000313" key="2">
    <source>
        <dbReference type="Proteomes" id="UP000015106"/>
    </source>
</evidence>
<protein>
    <submittedName>
        <fullName evidence="1">Uncharacterized protein</fullName>
    </submittedName>
</protein>
<organism evidence="1 2">
    <name type="scientific">Triticum urartu</name>
    <name type="common">Red wild einkorn</name>
    <name type="synonym">Crithodium urartu</name>
    <dbReference type="NCBI Taxonomy" id="4572"/>
    <lineage>
        <taxon>Eukaryota</taxon>
        <taxon>Viridiplantae</taxon>
        <taxon>Streptophyta</taxon>
        <taxon>Embryophyta</taxon>
        <taxon>Tracheophyta</taxon>
        <taxon>Spermatophyta</taxon>
        <taxon>Magnoliopsida</taxon>
        <taxon>Liliopsida</taxon>
        <taxon>Poales</taxon>
        <taxon>Poaceae</taxon>
        <taxon>BOP clade</taxon>
        <taxon>Pooideae</taxon>
        <taxon>Triticodae</taxon>
        <taxon>Triticeae</taxon>
        <taxon>Triticinae</taxon>
        <taxon>Triticum</taxon>
    </lineage>
</organism>
<keyword evidence="2" id="KW-1185">Reference proteome</keyword>
<dbReference type="Gramene" id="TuG1812G0100000862.01.T02">
    <property type="protein sequence ID" value="TuG1812G0100000862.01.T02.cds395977"/>
    <property type="gene ID" value="TuG1812G0100000862.01"/>
</dbReference>
<reference evidence="2" key="1">
    <citation type="journal article" date="2013" name="Nature">
        <title>Draft genome of the wheat A-genome progenitor Triticum urartu.</title>
        <authorList>
            <person name="Ling H.Q."/>
            <person name="Zhao S."/>
            <person name="Liu D."/>
            <person name="Wang J."/>
            <person name="Sun H."/>
            <person name="Zhang C."/>
            <person name="Fan H."/>
            <person name="Li D."/>
            <person name="Dong L."/>
            <person name="Tao Y."/>
            <person name="Gao C."/>
            <person name="Wu H."/>
            <person name="Li Y."/>
            <person name="Cui Y."/>
            <person name="Guo X."/>
            <person name="Zheng S."/>
            <person name="Wang B."/>
            <person name="Yu K."/>
            <person name="Liang Q."/>
            <person name="Yang W."/>
            <person name="Lou X."/>
            <person name="Chen J."/>
            <person name="Feng M."/>
            <person name="Jian J."/>
            <person name="Zhang X."/>
            <person name="Luo G."/>
            <person name="Jiang Y."/>
            <person name="Liu J."/>
            <person name="Wang Z."/>
            <person name="Sha Y."/>
            <person name="Zhang B."/>
            <person name="Wu H."/>
            <person name="Tang D."/>
            <person name="Shen Q."/>
            <person name="Xue P."/>
            <person name="Zou S."/>
            <person name="Wang X."/>
            <person name="Liu X."/>
            <person name="Wang F."/>
            <person name="Yang Y."/>
            <person name="An X."/>
            <person name="Dong Z."/>
            <person name="Zhang K."/>
            <person name="Zhang X."/>
            <person name="Luo M.C."/>
            <person name="Dvorak J."/>
            <person name="Tong Y."/>
            <person name="Wang J."/>
            <person name="Yang H."/>
            <person name="Li Z."/>
            <person name="Wang D."/>
            <person name="Zhang A."/>
            <person name="Wang J."/>
        </authorList>
    </citation>
    <scope>NUCLEOTIDE SEQUENCE</scope>
    <source>
        <strain evidence="2">cv. G1812</strain>
    </source>
</reference>
<name>A0A8R7NYP6_TRIUA</name>
<reference evidence="1" key="3">
    <citation type="submission" date="2022-06" db="UniProtKB">
        <authorList>
            <consortium name="EnsemblPlants"/>
        </authorList>
    </citation>
    <scope>IDENTIFICATION</scope>
</reference>
<evidence type="ECO:0000313" key="1">
    <source>
        <dbReference type="EnsemblPlants" id="TuG1812G0100000862.01.T02.cds395977"/>
    </source>
</evidence>
<accession>A0A8R7NYP6</accession>
<sequence>MVDILHLAEKLKTYELENLLDIPKKNLEDILYYTGPAD</sequence>
<reference evidence="1" key="2">
    <citation type="submission" date="2018-03" db="EMBL/GenBank/DDBJ databases">
        <title>The Triticum urartu genome reveals the dynamic nature of wheat genome evolution.</title>
        <authorList>
            <person name="Ling H."/>
            <person name="Ma B."/>
            <person name="Shi X."/>
            <person name="Liu H."/>
            <person name="Dong L."/>
            <person name="Sun H."/>
            <person name="Cao Y."/>
            <person name="Gao Q."/>
            <person name="Zheng S."/>
            <person name="Li Y."/>
            <person name="Yu Y."/>
            <person name="Du H."/>
            <person name="Qi M."/>
            <person name="Li Y."/>
            <person name="Yu H."/>
            <person name="Cui Y."/>
            <person name="Wang N."/>
            <person name="Chen C."/>
            <person name="Wu H."/>
            <person name="Zhao Y."/>
            <person name="Zhang J."/>
            <person name="Li Y."/>
            <person name="Zhou W."/>
            <person name="Zhang B."/>
            <person name="Hu W."/>
            <person name="Eijk M."/>
            <person name="Tang J."/>
            <person name="Witsenboer H."/>
            <person name="Zhao S."/>
            <person name="Li Z."/>
            <person name="Zhang A."/>
            <person name="Wang D."/>
            <person name="Liang C."/>
        </authorList>
    </citation>
    <scope>NUCLEOTIDE SEQUENCE [LARGE SCALE GENOMIC DNA]</scope>
    <source>
        <strain evidence="1">cv. G1812</strain>
    </source>
</reference>
<dbReference type="AlphaFoldDB" id="A0A8R7NYP6"/>